<evidence type="ECO:0000256" key="4">
    <source>
        <dbReference type="ARBA" id="ARBA00022786"/>
    </source>
</evidence>
<dbReference type="GO" id="GO:0005680">
    <property type="term" value="C:anaphase-promoting complex"/>
    <property type="evidence" value="ECO:0007669"/>
    <property type="project" value="TreeGrafter"/>
</dbReference>
<dbReference type="GO" id="GO:0005737">
    <property type="term" value="C:cytoplasm"/>
    <property type="evidence" value="ECO:0007669"/>
    <property type="project" value="TreeGrafter"/>
</dbReference>
<keyword evidence="2" id="KW-0677">Repeat</keyword>
<dbReference type="PROSITE" id="PS50293">
    <property type="entry name" value="TPR_REGION"/>
    <property type="match status" value="1"/>
</dbReference>
<feature type="compositionally biased region" description="Low complexity" evidence="8">
    <location>
        <begin position="1"/>
        <end position="13"/>
    </location>
</feature>
<dbReference type="PROSITE" id="PS50005">
    <property type="entry name" value="TPR"/>
    <property type="match status" value="4"/>
</dbReference>
<dbReference type="GO" id="GO:0016567">
    <property type="term" value="P:protein ubiquitination"/>
    <property type="evidence" value="ECO:0007669"/>
    <property type="project" value="TreeGrafter"/>
</dbReference>
<dbReference type="GO" id="GO:0045842">
    <property type="term" value="P:positive regulation of mitotic metaphase/anaphase transition"/>
    <property type="evidence" value="ECO:0007669"/>
    <property type="project" value="TreeGrafter"/>
</dbReference>
<dbReference type="SUPFAM" id="SSF48452">
    <property type="entry name" value="TPR-like"/>
    <property type="match status" value="2"/>
</dbReference>
<evidence type="ECO:0000256" key="5">
    <source>
        <dbReference type="ARBA" id="ARBA00022803"/>
    </source>
</evidence>
<evidence type="ECO:0000256" key="7">
    <source>
        <dbReference type="PROSITE-ProRule" id="PRU00339"/>
    </source>
</evidence>
<keyword evidence="4" id="KW-0833">Ubl conjugation pathway</keyword>
<dbReference type="GO" id="GO:0031145">
    <property type="term" value="P:anaphase-promoting complex-dependent catabolic process"/>
    <property type="evidence" value="ECO:0007669"/>
    <property type="project" value="TreeGrafter"/>
</dbReference>
<keyword evidence="6" id="KW-0131">Cell cycle</keyword>
<dbReference type="OrthoDB" id="10006270at2759"/>
<dbReference type="GO" id="GO:0051301">
    <property type="term" value="P:cell division"/>
    <property type="evidence" value="ECO:0007669"/>
    <property type="project" value="UniProtKB-KW"/>
</dbReference>
<dbReference type="InterPro" id="IPR011990">
    <property type="entry name" value="TPR-like_helical_dom_sf"/>
</dbReference>
<proteinExistence type="predicted"/>
<accession>A0A1B2J829</accession>
<keyword evidence="3" id="KW-0498">Mitosis</keyword>
<keyword evidence="1" id="KW-0132">Cell division</keyword>
<protein>
    <submittedName>
        <fullName evidence="9">BA75_00870T0</fullName>
    </submittedName>
</protein>
<sequence length="647" mass="73667">MSHNHSQHNSSMMTISPSMSHKRAVLTPNNSSKVTARPMGHNGGSVPNKAFSTPKFDPNNGFNAEFEEGVSFLGTSGGVAGAPGVSTTKKPLSLADKLRLWRHDALMQHHYNTAQYIGDKVLSITNDPNDAFWLAQVHFQQGSFLTARNLLRGDQFEDSLSCKYLCGLCLIALEEWDEALDVVGEFNPYKMDEDVTDAVDFEDVDVDNYTDGGIKLEASMCYLRGKIYMNMNNFDRAKDCFREAVLADFKCYEAFDELITNNYLSPQDEWELLEQINFDQADELVKLLYSTRLNKLAHSSKFLENEQKLQDEYNLKGNNDLNLAKAELLFLQCKFNACLSVCETILKDNQFSFNTLPLYLSCLYELDAKNKLFLVSHQLAEYHPNHYITWLSIGIYYISIKKINESRIFFSKSTMLAPNFAPAWIGFAHTFAIEGEHEQAISAYSTAVRLFPGSYLPYLFLGMQYLQMNNLTLAYEYLTNSMLICDRDPLLLNELGIIYYHRGELSKAEHMFNRSLEQAHNLKIDSKLYYSIYSNLAHVNRKLGNFQTALEYFENVRKIDSKDSNIYASMGLIYLKMNKIDQAIQTLHIALSISPNDTISSELLNKALSLNMTIGYENLLNQDVDALVQRLHEGSDDEEEDEGLTED</sequence>
<gene>
    <name evidence="9" type="primary">CDC16</name>
    <name evidence="9" type="ORF">ATY40_BA7500870</name>
</gene>
<dbReference type="Pfam" id="PF13181">
    <property type="entry name" value="TPR_8"/>
    <property type="match status" value="2"/>
</dbReference>
<keyword evidence="10" id="KW-1185">Reference proteome</keyword>
<reference evidence="9 10" key="1">
    <citation type="submission" date="2016-02" db="EMBL/GenBank/DDBJ databases">
        <title>Comparative genomic and transcriptomic foundation for Pichia pastoris.</title>
        <authorList>
            <person name="Love K.R."/>
            <person name="Shah K.A."/>
            <person name="Whittaker C.A."/>
            <person name="Wu J."/>
            <person name="Bartlett M.C."/>
            <person name="Ma D."/>
            <person name="Leeson R.L."/>
            <person name="Priest M."/>
            <person name="Young S.K."/>
            <person name="Love J.C."/>
        </authorList>
    </citation>
    <scope>NUCLEOTIDE SEQUENCE [LARGE SCALE GENOMIC DNA]</scope>
    <source>
        <strain evidence="9 10">ATCC 28485</strain>
    </source>
</reference>
<evidence type="ECO:0000256" key="6">
    <source>
        <dbReference type="ARBA" id="ARBA00023306"/>
    </source>
</evidence>
<dbReference type="Pfam" id="PF13424">
    <property type="entry name" value="TPR_12"/>
    <property type="match status" value="1"/>
</dbReference>
<keyword evidence="5 7" id="KW-0802">TPR repeat</keyword>
<evidence type="ECO:0000256" key="1">
    <source>
        <dbReference type="ARBA" id="ARBA00022618"/>
    </source>
</evidence>
<dbReference type="Gene3D" id="1.25.40.10">
    <property type="entry name" value="Tetratricopeptide repeat domain"/>
    <property type="match status" value="1"/>
</dbReference>
<evidence type="ECO:0000256" key="3">
    <source>
        <dbReference type="ARBA" id="ARBA00022776"/>
    </source>
</evidence>
<feature type="repeat" description="TPR" evidence="7">
    <location>
        <begin position="530"/>
        <end position="563"/>
    </location>
</feature>
<dbReference type="PANTHER" id="PTHR12558">
    <property type="entry name" value="CELL DIVISION CYCLE 16,23,27"/>
    <property type="match status" value="1"/>
</dbReference>
<dbReference type="AlphaFoldDB" id="A0A1B2J829"/>
<organism evidence="9 10">
    <name type="scientific">Komagataella pastoris</name>
    <name type="common">Yeast</name>
    <name type="synonym">Pichia pastoris</name>
    <dbReference type="NCBI Taxonomy" id="4922"/>
    <lineage>
        <taxon>Eukaryota</taxon>
        <taxon>Fungi</taxon>
        <taxon>Dikarya</taxon>
        <taxon>Ascomycota</taxon>
        <taxon>Saccharomycotina</taxon>
        <taxon>Pichiomycetes</taxon>
        <taxon>Pichiales</taxon>
        <taxon>Pichiaceae</taxon>
        <taxon>Komagataella</taxon>
    </lineage>
</organism>
<evidence type="ECO:0000313" key="9">
    <source>
        <dbReference type="EMBL" id="ANZ74199.1"/>
    </source>
</evidence>
<evidence type="ECO:0000256" key="8">
    <source>
        <dbReference type="SAM" id="MobiDB-lite"/>
    </source>
</evidence>
<dbReference type="Pfam" id="PF12895">
    <property type="entry name" value="ANAPC3"/>
    <property type="match status" value="1"/>
</dbReference>
<feature type="repeat" description="TPR" evidence="7">
    <location>
        <begin position="564"/>
        <end position="597"/>
    </location>
</feature>
<dbReference type="InterPro" id="IPR019734">
    <property type="entry name" value="TPR_rpt"/>
</dbReference>
<feature type="repeat" description="TPR" evidence="7">
    <location>
        <begin position="421"/>
        <end position="454"/>
    </location>
</feature>
<dbReference type="EMBL" id="CP014584">
    <property type="protein sequence ID" value="ANZ74199.1"/>
    <property type="molecule type" value="Genomic_DNA"/>
</dbReference>
<name>A0A1B2J829_PICPA</name>
<dbReference type="PANTHER" id="PTHR12558:SF9">
    <property type="entry name" value="CELL DIVISION CYCLE PROTEIN 16 HOMOLOG"/>
    <property type="match status" value="1"/>
</dbReference>
<evidence type="ECO:0000256" key="2">
    <source>
        <dbReference type="ARBA" id="ARBA00022737"/>
    </source>
</evidence>
<dbReference type="SMART" id="SM00028">
    <property type="entry name" value="TPR"/>
    <property type="match status" value="7"/>
</dbReference>
<feature type="repeat" description="TPR" evidence="7">
    <location>
        <begin position="489"/>
        <end position="522"/>
    </location>
</feature>
<evidence type="ECO:0000313" key="10">
    <source>
        <dbReference type="Proteomes" id="UP000094565"/>
    </source>
</evidence>
<feature type="region of interest" description="Disordered" evidence="8">
    <location>
        <begin position="1"/>
        <end position="26"/>
    </location>
</feature>
<dbReference type="Proteomes" id="UP000094565">
    <property type="component" value="Chromosome 1"/>
</dbReference>